<proteinExistence type="predicted"/>
<evidence type="ECO:0000256" key="1">
    <source>
        <dbReference type="SAM" id="MobiDB-lite"/>
    </source>
</evidence>
<dbReference type="PANTHER" id="PTHR46590">
    <property type="entry name" value="PHOSPHATIDYLINOSITOL TRANSFER PROTEIN CSR1-RELATED"/>
    <property type="match status" value="1"/>
</dbReference>
<protein>
    <recommendedName>
        <fullName evidence="2">CRAL-TRIO domain-containing protein</fullName>
    </recommendedName>
</protein>
<dbReference type="InterPro" id="IPR001251">
    <property type="entry name" value="CRAL-TRIO_dom"/>
</dbReference>
<evidence type="ECO:0000313" key="3">
    <source>
        <dbReference type="EMBL" id="OQD78868.1"/>
    </source>
</evidence>
<dbReference type="SUPFAM" id="SSF52087">
    <property type="entry name" value="CRAL/TRIO domain"/>
    <property type="match status" value="1"/>
</dbReference>
<dbReference type="Proteomes" id="UP000191672">
    <property type="component" value="Unassembled WGS sequence"/>
</dbReference>
<keyword evidence="4" id="KW-1185">Reference proteome</keyword>
<dbReference type="SMART" id="SM00516">
    <property type="entry name" value="SEC14"/>
    <property type="match status" value="1"/>
</dbReference>
<dbReference type="InterPro" id="IPR036865">
    <property type="entry name" value="CRAL-TRIO_dom_sf"/>
</dbReference>
<feature type="compositionally biased region" description="Basic and acidic residues" evidence="1">
    <location>
        <begin position="1063"/>
        <end position="1078"/>
    </location>
</feature>
<dbReference type="CDD" id="cd00170">
    <property type="entry name" value="SEC14"/>
    <property type="match status" value="1"/>
</dbReference>
<dbReference type="InterPro" id="IPR036273">
    <property type="entry name" value="CRAL/TRIO_N_dom_sf"/>
</dbReference>
<feature type="region of interest" description="Disordered" evidence="1">
    <location>
        <begin position="1060"/>
        <end position="1090"/>
    </location>
</feature>
<accession>A0A1V6PPD4</accession>
<evidence type="ECO:0000313" key="4">
    <source>
        <dbReference type="Proteomes" id="UP000191672"/>
    </source>
</evidence>
<comment type="caution">
    <text evidence="3">The sequence shown here is derived from an EMBL/GenBank/DDBJ whole genome shotgun (WGS) entry which is preliminary data.</text>
</comment>
<dbReference type="PANTHER" id="PTHR46590:SF2">
    <property type="entry name" value="CRAL_TRIO DOMAIN PROTEIN (AFU_ORTHOLOGUE AFUA_4G13930)-RELATED"/>
    <property type="match status" value="1"/>
</dbReference>
<dbReference type="Pfam" id="PF00650">
    <property type="entry name" value="CRAL_TRIO"/>
    <property type="match status" value="1"/>
</dbReference>
<name>A0A1V6PPD4_9EURO</name>
<dbReference type="EMBL" id="MDYN01000075">
    <property type="protein sequence ID" value="OQD78868.1"/>
    <property type="molecule type" value="Genomic_DNA"/>
</dbReference>
<feature type="domain" description="CRAL-TRIO" evidence="2">
    <location>
        <begin position="804"/>
        <end position="967"/>
    </location>
</feature>
<gene>
    <name evidence="3" type="ORF">PENANT_c075G09129</name>
</gene>
<dbReference type="Pfam" id="PF03765">
    <property type="entry name" value="CRAL_TRIO_N"/>
    <property type="match status" value="1"/>
</dbReference>
<feature type="region of interest" description="Disordered" evidence="1">
    <location>
        <begin position="170"/>
        <end position="196"/>
    </location>
</feature>
<dbReference type="SMART" id="SM01100">
    <property type="entry name" value="CRAL_TRIO_N"/>
    <property type="match status" value="1"/>
</dbReference>
<reference evidence="4" key="1">
    <citation type="journal article" date="2017" name="Nat. Microbiol.">
        <title>Global analysis of biosynthetic gene clusters reveals vast potential of secondary metabolite production in Penicillium species.</title>
        <authorList>
            <person name="Nielsen J.C."/>
            <person name="Grijseels S."/>
            <person name="Prigent S."/>
            <person name="Ji B."/>
            <person name="Dainat J."/>
            <person name="Nielsen K.F."/>
            <person name="Frisvad J.C."/>
            <person name="Workman M."/>
            <person name="Nielsen J."/>
        </authorList>
    </citation>
    <scope>NUCLEOTIDE SEQUENCE [LARGE SCALE GENOMIC DNA]</scope>
    <source>
        <strain evidence="4">IBT 31811</strain>
    </source>
</reference>
<dbReference type="InterPro" id="IPR011074">
    <property type="entry name" value="CRAL/TRIO_N_dom"/>
</dbReference>
<feature type="compositionally biased region" description="Polar residues" evidence="1">
    <location>
        <begin position="1079"/>
        <end position="1090"/>
    </location>
</feature>
<dbReference type="AlphaFoldDB" id="A0A1V6PPD4"/>
<dbReference type="SUPFAM" id="SSF46938">
    <property type="entry name" value="CRAL/TRIO N-terminal domain"/>
    <property type="match status" value="1"/>
</dbReference>
<feature type="compositionally biased region" description="Polar residues" evidence="1">
    <location>
        <begin position="177"/>
        <end position="196"/>
    </location>
</feature>
<dbReference type="PROSITE" id="PS50191">
    <property type="entry name" value="CRAL_TRIO"/>
    <property type="match status" value="1"/>
</dbReference>
<sequence length="1090" mass="121555">MPRQIPQVEVAAERIEHDDLNSFDRLIEGLPGSLETQLNASSVVDQDILASWIDLDLDRLSDDHLTSSSNIYRASPPFALAHSDAPATTEIQQNNQISLSLNRMRTNQYATAVPFSFDSPIYLLNSGIDAKILGDRLTRIYDAISTASSSRFLEYDCNLYATTGNRYRIGESKSRSSTESPPVTSIISPQNTPNNQPLQSVFSEPTSEEIIHEISLLGSARFLDHFSHLYGNRLDSNARRKSDAALKAVLLAFSMQWLPVSDGNNSTDSESTLNAFTDAWLRARAFLDDARHVKSFRIIIATLTFVGIVIPTKLKEIEGFVPPNFLDSALQKLCYLDELLAQYRKNLGPSSTYSGLLEASMNLIRWTAYIRDTGAALSMDRQCKLPDLWGVEKVSLVMFWNLGIFLLDDVYKNACQYLNVADEQQFAPIIRTYQQEAALCVAQTVECVLKIPAEEAFNLQNGLGAEVPITAYHVTPSLAVTALQKAIEGVIQLQLHTNYDAGISEGEGGCGVVMPDGTWDRQIDVLMKGLMSLDVTIGGSQTSNMALRQLMQQYGDILSECSGTENQHESADYPLSAAADAGYCRRLSHMPLRTSRIMMSQSHRVFDTPVFYAPIVVLSQTPHDMTSTTETGYVGKLSSSEEEKLREFWRILIQSWDDEVPCPDGASAANSDSMPKPRRRLFSLSRAPAEPPEEETSAIPAKLLNSLKILNGSPAETKTIQSLLLKLPGDRLRSALLTLFKQDHPDALLLRFLRAEKWNIPKAWIKLVSALNWRVNEYKVDEEVLAKGEAYAFEKSHMGGDSPEKKDGEGFMLQATTGKGYFHGCDKMGRPICVVRVRVHDPSTQTQKGLNDFIVHCIETVRFLQVPPVESMAIVFDLTSFTLGNWEFPPVKFIIDCFQENYPESLGAMIFYNAPWIFSSFWKIINGILDPMVAAKVHFITGAKALEELVPRENILKELGGEEDWEYEYVEPVAGENDKLNDTATRDIILAKRNSLGADLFSLTTQWIADPKADLEIRDQIVEKLRKNYWELDPYVRARTVLDRTGVIKGDGTVSFYPAAKSESNEATEKPKIAEKLTENLNQTPVSVAA</sequence>
<dbReference type="InterPro" id="IPR052432">
    <property type="entry name" value="PITP/CRAL-TRIO"/>
</dbReference>
<dbReference type="Gene3D" id="3.40.525.10">
    <property type="entry name" value="CRAL-TRIO lipid binding domain"/>
    <property type="match status" value="1"/>
</dbReference>
<organism evidence="3 4">
    <name type="scientific">Penicillium antarcticum</name>
    <dbReference type="NCBI Taxonomy" id="416450"/>
    <lineage>
        <taxon>Eukaryota</taxon>
        <taxon>Fungi</taxon>
        <taxon>Dikarya</taxon>
        <taxon>Ascomycota</taxon>
        <taxon>Pezizomycotina</taxon>
        <taxon>Eurotiomycetes</taxon>
        <taxon>Eurotiomycetidae</taxon>
        <taxon>Eurotiales</taxon>
        <taxon>Aspergillaceae</taxon>
        <taxon>Penicillium</taxon>
    </lineage>
</organism>
<evidence type="ECO:0000259" key="2">
    <source>
        <dbReference type="PROSITE" id="PS50191"/>
    </source>
</evidence>